<sequence length="143" mass="15685">MGLWEDLVNASLRHSFFRATDRAVNKPSRKSGDADDAVIVTLIACKLSFCADISTLRPSSELIQLQLTVPAVFGVVTDAAWKMTGGPKRQQWKGLKCGKFRPFYSGYQTKISKIGQVGQLALTLRNPQVLTSGGYLSKKPLIL</sequence>
<organism evidence="1 2">
    <name type="scientific">Ascaris lumbricoides</name>
    <name type="common">Giant roundworm</name>
    <dbReference type="NCBI Taxonomy" id="6252"/>
    <lineage>
        <taxon>Eukaryota</taxon>
        <taxon>Metazoa</taxon>
        <taxon>Ecdysozoa</taxon>
        <taxon>Nematoda</taxon>
        <taxon>Chromadorea</taxon>
        <taxon>Rhabditida</taxon>
        <taxon>Spirurina</taxon>
        <taxon>Ascaridomorpha</taxon>
        <taxon>Ascaridoidea</taxon>
        <taxon>Ascarididae</taxon>
        <taxon>Ascaris</taxon>
    </lineage>
</organism>
<proteinExistence type="predicted"/>
<accession>A0A0M3I204</accession>
<dbReference type="Proteomes" id="UP000036681">
    <property type="component" value="Unplaced"/>
</dbReference>
<evidence type="ECO:0000313" key="2">
    <source>
        <dbReference type="WBParaSite" id="ALUE_0001042401-mRNA-1"/>
    </source>
</evidence>
<protein>
    <submittedName>
        <fullName evidence="2">Uncharacterized protein</fullName>
    </submittedName>
</protein>
<reference evidence="2" key="1">
    <citation type="submission" date="2017-02" db="UniProtKB">
        <authorList>
            <consortium name="WormBaseParasite"/>
        </authorList>
    </citation>
    <scope>IDENTIFICATION</scope>
</reference>
<evidence type="ECO:0000313" key="1">
    <source>
        <dbReference type="Proteomes" id="UP000036681"/>
    </source>
</evidence>
<name>A0A0M3I204_ASCLU</name>
<keyword evidence="1" id="KW-1185">Reference proteome</keyword>
<dbReference type="WBParaSite" id="ALUE_0001042401-mRNA-1">
    <property type="protein sequence ID" value="ALUE_0001042401-mRNA-1"/>
    <property type="gene ID" value="ALUE_0001042401"/>
</dbReference>
<dbReference type="AlphaFoldDB" id="A0A0M3I204"/>